<feature type="domain" description="Lipoyl-binding" evidence="5">
    <location>
        <begin position="23"/>
        <end position="104"/>
    </location>
</feature>
<dbReference type="GO" id="GO:0019464">
    <property type="term" value="P:glycine decarboxylation via glycine cleavage system"/>
    <property type="evidence" value="ECO:0007669"/>
    <property type="project" value="UniProtKB-UniRule"/>
</dbReference>
<comment type="function">
    <text evidence="3">The glycine cleavage system catalyzes the degradation of glycine. The H protein shuttles the methylamine group of glycine from the P protein to the T protein.</text>
</comment>
<dbReference type="InterPro" id="IPR017453">
    <property type="entry name" value="GCV_H_sub"/>
</dbReference>
<evidence type="ECO:0000313" key="7">
    <source>
        <dbReference type="Proteomes" id="UP000278983"/>
    </source>
</evidence>
<dbReference type="InterPro" id="IPR000089">
    <property type="entry name" value="Biotin_lipoyl"/>
</dbReference>
<dbReference type="GO" id="GO:0005960">
    <property type="term" value="C:glycine cleavage complex"/>
    <property type="evidence" value="ECO:0007669"/>
    <property type="project" value="InterPro"/>
</dbReference>
<evidence type="ECO:0000256" key="2">
    <source>
        <dbReference type="ARBA" id="ARBA00022823"/>
    </source>
</evidence>
<organism evidence="6 7">
    <name type="scientific">Prevotella koreensis</name>
    <dbReference type="NCBI Taxonomy" id="2490854"/>
    <lineage>
        <taxon>Bacteria</taxon>
        <taxon>Pseudomonadati</taxon>
        <taxon>Bacteroidota</taxon>
        <taxon>Bacteroidia</taxon>
        <taxon>Bacteroidales</taxon>
        <taxon>Prevotellaceae</taxon>
        <taxon>Prevotella</taxon>
    </lineage>
</organism>
<reference evidence="6 7" key="1">
    <citation type="submission" date="2018-12" db="EMBL/GenBank/DDBJ databases">
        <title>Genome sequencing of Prevotella sp. KCOM 3155 (= JS262).</title>
        <authorList>
            <person name="Kook J.-K."/>
            <person name="Park S.-N."/>
            <person name="Lim Y.K."/>
        </authorList>
    </citation>
    <scope>NUCLEOTIDE SEQUENCE [LARGE SCALE GENOMIC DNA]</scope>
    <source>
        <strain evidence="6 7">KCOM 3155</strain>
    </source>
</reference>
<protein>
    <recommendedName>
        <fullName evidence="3">Glycine cleavage system H protein</fullName>
    </recommendedName>
</protein>
<dbReference type="NCBIfam" id="TIGR00527">
    <property type="entry name" value="gcvH"/>
    <property type="match status" value="1"/>
</dbReference>
<dbReference type="AlphaFoldDB" id="A0A432LIB4"/>
<name>A0A432LIB4_9BACT</name>
<dbReference type="HAMAP" id="MF_00272">
    <property type="entry name" value="GcvH"/>
    <property type="match status" value="1"/>
</dbReference>
<evidence type="ECO:0000313" key="6">
    <source>
        <dbReference type="EMBL" id="RUL58853.1"/>
    </source>
</evidence>
<dbReference type="Gene3D" id="2.40.50.100">
    <property type="match status" value="1"/>
</dbReference>
<gene>
    <name evidence="3 6" type="primary">gcvH</name>
    <name evidence="6" type="ORF">EHV08_03100</name>
</gene>
<dbReference type="InterPro" id="IPR003016">
    <property type="entry name" value="2-oxoA_DH_lipoyl-BS"/>
</dbReference>
<evidence type="ECO:0000256" key="1">
    <source>
        <dbReference type="ARBA" id="ARBA00009249"/>
    </source>
</evidence>
<dbReference type="SUPFAM" id="SSF51230">
    <property type="entry name" value="Single hybrid motif"/>
    <property type="match status" value="1"/>
</dbReference>
<sequence length="128" mass="14167">MAKVIEGLYYSESHEYVKVEGNVAYIGITDYAQNALGNVVYVDMPEVDDEIEADEDFGAVESVKAASDLKSPVSGTVLEVNELLEDKPESINEDAYANWIIKLELTDTAELDNLMSAEEYAKFCEEQG</sequence>
<dbReference type="OrthoDB" id="9796712at2"/>
<proteinExistence type="inferred from homology"/>
<dbReference type="RefSeq" id="WP_126677906.1">
    <property type="nucleotide sequence ID" value="NZ_CAUTUZ010000062.1"/>
</dbReference>
<feature type="modified residue" description="N6-lipoyllysine" evidence="3 4">
    <location>
        <position position="64"/>
    </location>
</feature>
<comment type="caution">
    <text evidence="6">The sequence shown here is derived from an EMBL/GenBank/DDBJ whole genome shotgun (WGS) entry which is preliminary data.</text>
</comment>
<dbReference type="PANTHER" id="PTHR11715:SF3">
    <property type="entry name" value="GLYCINE CLEAVAGE SYSTEM H PROTEIN-RELATED"/>
    <property type="match status" value="1"/>
</dbReference>
<keyword evidence="7" id="KW-1185">Reference proteome</keyword>
<dbReference type="GO" id="GO:0005737">
    <property type="term" value="C:cytoplasm"/>
    <property type="evidence" value="ECO:0007669"/>
    <property type="project" value="TreeGrafter"/>
</dbReference>
<dbReference type="GO" id="GO:0009249">
    <property type="term" value="P:protein lipoylation"/>
    <property type="evidence" value="ECO:0007669"/>
    <property type="project" value="TreeGrafter"/>
</dbReference>
<dbReference type="NCBIfam" id="NF002270">
    <property type="entry name" value="PRK01202.1"/>
    <property type="match status" value="1"/>
</dbReference>
<dbReference type="InterPro" id="IPR002930">
    <property type="entry name" value="GCV_H"/>
</dbReference>
<dbReference type="PANTHER" id="PTHR11715">
    <property type="entry name" value="GLYCINE CLEAVAGE SYSTEM H PROTEIN"/>
    <property type="match status" value="1"/>
</dbReference>
<dbReference type="CDD" id="cd06848">
    <property type="entry name" value="GCS_H"/>
    <property type="match status" value="1"/>
</dbReference>
<keyword evidence="2 3" id="KW-0450">Lipoyl</keyword>
<dbReference type="InterPro" id="IPR033753">
    <property type="entry name" value="GCV_H/Fam206"/>
</dbReference>
<dbReference type="Pfam" id="PF01597">
    <property type="entry name" value="GCV_H"/>
    <property type="match status" value="1"/>
</dbReference>
<comment type="similarity">
    <text evidence="1 3">Belongs to the GcvH family.</text>
</comment>
<evidence type="ECO:0000256" key="4">
    <source>
        <dbReference type="PIRSR" id="PIRSR617453-50"/>
    </source>
</evidence>
<evidence type="ECO:0000256" key="3">
    <source>
        <dbReference type="HAMAP-Rule" id="MF_00272"/>
    </source>
</evidence>
<dbReference type="EMBL" id="RYYU01000001">
    <property type="protein sequence ID" value="RUL58853.1"/>
    <property type="molecule type" value="Genomic_DNA"/>
</dbReference>
<evidence type="ECO:0000259" key="5">
    <source>
        <dbReference type="PROSITE" id="PS50968"/>
    </source>
</evidence>
<comment type="subunit">
    <text evidence="3">The glycine cleavage system is composed of four proteins: P, T, L and H.</text>
</comment>
<comment type="cofactor">
    <cofactor evidence="3">
        <name>(R)-lipoate</name>
        <dbReference type="ChEBI" id="CHEBI:83088"/>
    </cofactor>
    <text evidence="3">Binds 1 lipoyl cofactor covalently.</text>
</comment>
<dbReference type="Proteomes" id="UP000278983">
    <property type="component" value="Unassembled WGS sequence"/>
</dbReference>
<dbReference type="PROSITE" id="PS00189">
    <property type="entry name" value="LIPOYL"/>
    <property type="match status" value="1"/>
</dbReference>
<accession>A0A432LIB4</accession>
<dbReference type="PROSITE" id="PS50968">
    <property type="entry name" value="BIOTINYL_LIPOYL"/>
    <property type="match status" value="1"/>
</dbReference>
<dbReference type="InterPro" id="IPR011053">
    <property type="entry name" value="Single_hybrid_motif"/>
</dbReference>